<feature type="compositionally biased region" description="Pro residues" evidence="1">
    <location>
        <begin position="780"/>
        <end position="789"/>
    </location>
</feature>
<reference evidence="4" key="1">
    <citation type="submission" date="2015-08" db="EMBL/GenBank/DDBJ databases">
        <authorList>
            <person name="Babu N.S."/>
            <person name="Beckwith C.J."/>
            <person name="Beseler K.G."/>
            <person name="Brison A."/>
            <person name="Carone J.V."/>
            <person name="Caskin T.P."/>
            <person name="Diamond M."/>
            <person name="Durham M.E."/>
            <person name="Foxe J.M."/>
            <person name="Go M."/>
            <person name="Henderson B.A."/>
            <person name="Jones I.B."/>
            <person name="McGettigan J.A."/>
            <person name="Micheletti S.J."/>
            <person name="Nasrallah M.E."/>
            <person name="Ortiz D."/>
            <person name="Piller C.R."/>
            <person name="Privatt S.R."/>
            <person name="Schneider S.L."/>
            <person name="Sharp S."/>
            <person name="Smith T.C."/>
            <person name="Stanton J.D."/>
            <person name="Ullery H.E."/>
            <person name="Wilson R.J."/>
            <person name="Serrano M.G."/>
            <person name="Buck G."/>
            <person name="Lee V."/>
            <person name="Wang Y."/>
            <person name="Carvalho R."/>
            <person name="Voegtly L."/>
            <person name="Shi R."/>
            <person name="Duckworth R."/>
            <person name="Johnson A."/>
            <person name="Loviza R."/>
            <person name="Walstead R."/>
            <person name="Shah Z."/>
            <person name="Kiflezghi M."/>
            <person name="Wade K."/>
            <person name="Ball S.L."/>
            <person name="Bradley K.W."/>
            <person name="Asai D.J."/>
            <person name="Bowman C.A."/>
            <person name="Russell D.A."/>
            <person name="Pope W.H."/>
            <person name="Jacobs-Sera D."/>
            <person name="Hendrix R.W."/>
            <person name="Hatfull G.F."/>
        </authorList>
    </citation>
    <scope>NUCLEOTIDE SEQUENCE</scope>
</reference>
<gene>
    <name evidence="4" type="ORF">g.64567</name>
</gene>
<evidence type="ECO:0000259" key="2">
    <source>
        <dbReference type="PROSITE" id="PS50020"/>
    </source>
</evidence>
<dbReference type="InterPro" id="IPR001202">
    <property type="entry name" value="WW_dom"/>
</dbReference>
<dbReference type="PROSITE" id="PS50020">
    <property type="entry name" value="WW_DOMAIN_2"/>
    <property type="match status" value="1"/>
</dbReference>
<name>A0A1D2A8S0_AUXPR</name>
<proteinExistence type="predicted"/>
<evidence type="ECO:0000259" key="3">
    <source>
        <dbReference type="PROSITE" id="PS50275"/>
    </source>
</evidence>
<feature type="region of interest" description="Disordered" evidence="1">
    <location>
        <begin position="910"/>
        <end position="1001"/>
    </location>
</feature>
<feature type="compositionally biased region" description="Low complexity" evidence="1">
    <location>
        <begin position="931"/>
        <end position="941"/>
    </location>
</feature>
<dbReference type="EMBL" id="GDKF01003048">
    <property type="protein sequence ID" value="JAT75574.1"/>
    <property type="molecule type" value="Transcribed_RNA"/>
</dbReference>
<feature type="compositionally biased region" description="Low complexity" evidence="1">
    <location>
        <begin position="959"/>
        <end position="973"/>
    </location>
</feature>
<feature type="region of interest" description="Disordered" evidence="1">
    <location>
        <begin position="351"/>
        <end position="382"/>
    </location>
</feature>
<dbReference type="AlphaFoldDB" id="A0A1D2A8S0"/>
<evidence type="ECO:0008006" key="5">
    <source>
        <dbReference type="Google" id="ProtNLM"/>
    </source>
</evidence>
<feature type="domain" description="SAC" evidence="3">
    <location>
        <begin position="148"/>
        <end position="545"/>
    </location>
</feature>
<feature type="compositionally biased region" description="Low complexity" evidence="1">
    <location>
        <begin position="351"/>
        <end position="360"/>
    </location>
</feature>
<dbReference type="SUPFAM" id="SSF51045">
    <property type="entry name" value="WW domain"/>
    <property type="match status" value="1"/>
</dbReference>
<feature type="compositionally biased region" description="Basic and acidic residues" evidence="1">
    <location>
        <begin position="692"/>
        <end position="704"/>
    </location>
</feature>
<feature type="domain" description="WW" evidence="2">
    <location>
        <begin position="666"/>
        <end position="698"/>
    </location>
</feature>
<dbReference type="CDD" id="cd00201">
    <property type="entry name" value="WW"/>
    <property type="match status" value="1"/>
</dbReference>
<dbReference type="PROSITE" id="PS50275">
    <property type="entry name" value="SAC"/>
    <property type="match status" value="1"/>
</dbReference>
<dbReference type="PANTHER" id="PTHR46817">
    <property type="entry name" value="PHOSPHOINOSITIDE PHOSPHATASE SAC9-RELATED"/>
    <property type="match status" value="1"/>
</dbReference>
<feature type="compositionally biased region" description="Gly residues" evidence="1">
    <location>
        <begin position="361"/>
        <end position="370"/>
    </location>
</feature>
<feature type="region of interest" description="Disordered" evidence="1">
    <location>
        <begin position="692"/>
        <end position="732"/>
    </location>
</feature>
<dbReference type="Pfam" id="PF02383">
    <property type="entry name" value="Syja_N"/>
    <property type="match status" value="1"/>
</dbReference>
<feature type="region of interest" description="Disordered" evidence="1">
    <location>
        <begin position="748"/>
        <end position="792"/>
    </location>
</feature>
<accession>A0A1D2A8S0</accession>
<evidence type="ECO:0000256" key="1">
    <source>
        <dbReference type="SAM" id="MobiDB-lite"/>
    </source>
</evidence>
<dbReference type="GO" id="GO:0016791">
    <property type="term" value="F:phosphatase activity"/>
    <property type="evidence" value="ECO:0007669"/>
    <property type="project" value="InterPro"/>
</dbReference>
<dbReference type="Gene3D" id="2.20.70.10">
    <property type="match status" value="1"/>
</dbReference>
<dbReference type="PANTHER" id="PTHR46817:SF1">
    <property type="entry name" value="SAC DOMAIN-CONTAINING PROTEIN"/>
    <property type="match status" value="1"/>
</dbReference>
<organism evidence="4">
    <name type="scientific">Auxenochlorella protothecoides</name>
    <name type="common">Green microalga</name>
    <name type="synonym">Chlorella protothecoides</name>
    <dbReference type="NCBI Taxonomy" id="3075"/>
    <lineage>
        <taxon>Eukaryota</taxon>
        <taxon>Viridiplantae</taxon>
        <taxon>Chlorophyta</taxon>
        <taxon>core chlorophytes</taxon>
        <taxon>Trebouxiophyceae</taxon>
        <taxon>Chlorellales</taxon>
        <taxon>Chlorellaceae</taxon>
        <taxon>Auxenochlorella</taxon>
    </lineage>
</organism>
<feature type="compositionally biased region" description="Low complexity" evidence="1">
    <location>
        <begin position="705"/>
        <end position="719"/>
    </location>
</feature>
<protein>
    <recommendedName>
        <fullName evidence="5">Phosphoinositide phosphatase SAC9</fullName>
    </recommendedName>
</protein>
<dbReference type="InterPro" id="IPR036020">
    <property type="entry name" value="WW_dom_sf"/>
</dbReference>
<feature type="region of interest" description="Disordered" evidence="1">
    <location>
        <begin position="555"/>
        <end position="591"/>
    </location>
</feature>
<dbReference type="SMART" id="SM00456">
    <property type="entry name" value="WW"/>
    <property type="match status" value="1"/>
</dbReference>
<evidence type="ECO:0000313" key="4">
    <source>
        <dbReference type="EMBL" id="JAT75574.1"/>
    </source>
</evidence>
<sequence>MPRDPFLPALDRPSSVVVARNRARNQWRLVLTTPASPQTEVVVIDDASGLLLCQPGPGFPSELAALSSLHALGYEAEHRGDALLGYVATRCVAGVLLATRTREKGVLPGGHALLTLTESAWLLLPLSQAGPGGLEVASPAEQEFWRLLQQVTLDGAHYFCWTADLSRPFPSPRPAADPAPEFVWNRWLSAPLARAGLPGRCPVLLQGAAEVSLHAGVGAAPPFALALVSRRSRRHPGTRYLARGLNEAAGPGNEIECELVAWTLARGAAGGRAGVRWACCVWRRGTVPIWWGVSLASLQKGLAAEVYVRERDPYRGSAAYFRGVQRAWARYEAGQTAAGAGGSVRAGQAVAEEGSASGMQAAGGQGGGGATPANPAASEDAAEEGLHVPVTCVNLLHCNPAKASELMLSSHFQESMRHVRRILPPGAPIRVVNFDWHGNIGRLGEEKGVEGFWSFMEPFVKQTGFSHGTLHDGGAVGEGRERDGITTSLGPARRTPWAGGWVAEWEARQAGVLRYNCADSLDRTNAATCFATLPVLQDALRTLGVDLCVGPGRDAGGAARSGVEEGGAVRPDAGALGSLPPPLVAGRPASTEQVPPVSLVRARMQCQPAARMAILRPTQPSDRRHLPPNLHVLFLHAIGLSRAVQQPGVPNGLAISIPIPPLLPFPPARQGWEVRWHGGRPLYVDHANRRTQWEAPSRPEEPDARPAQAASGPAAAPDPGTGGSPARVEVPPPGATAVALAQLSLRQGREDGAPDPAPRPGPAPREDSGHVRPGAGPLGSPGPTPPQGPQPWAFFGLRGMAEVRARLRRPVVADFVEAFRVHGDINSFLYTGSPAMHSHVLGLVLQNSSRTYSAASGVGKLQNIRVALQRRWNNTVSDGARQQALELFLGVKLDSSCPGLDLVYGPEEWAEPELRDPEGPTVDGAGPGAGPAPAGDAEAAALPPPPFPHHADLASLASPGQAPPARQGPALGADGTAGDPLGASPGATLVTNGVTAPSDAQAQQAAAELDLLL</sequence>
<dbReference type="InterPro" id="IPR002013">
    <property type="entry name" value="SAC_dom"/>
</dbReference>